<evidence type="ECO:0000256" key="1">
    <source>
        <dbReference type="ARBA" id="ARBA00022448"/>
    </source>
</evidence>
<keyword evidence="3 5" id="KW-0067">ATP-binding</keyword>
<organism evidence="5 6">
    <name type="scientific">Candidatus Segetimicrobium genomatis</name>
    <dbReference type="NCBI Taxonomy" id="2569760"/>
    <lineage>
        <taxon>Bacteria</taxon>
        <taxon>Bacillati</taxon>
        <taxon>Candidatus Sysuimicrobiota</taxon>
        <taxon>Candidatus Sysuimicrobiia</taxon>
        <taxon>Candidatus Sysuimicrobiales</taxon>
        <taxon>Candidatus Segetimicrobiaceae</taxon>
        <taxon>Candidatus Segetimicrobium</taxon>
    </lineage>
</organism>
<dbReference type="InterPro" id="IPR003593">
    <property type="entry name" value="AAA+_ATPase"/>
</dbReference>
<reference evidence="5 6" key="1">
    <citation type="journal article" date="2019" name="Nat. Microbiol.">
        <title>Mediterranean grassland soil C-N compound turnover is dependent on rainfall and depth, and is mediated by genomically divergent microorganisms.</title>
        <authorList>
            <person name="Diamond S."/>
            <person name="Andeer P.F."/>
            <person name="Li Z."/>
            <person name="Crits-Christoph A."/>
            <person name="Burstein D."/>
            <person name="Anantharaman K."/>
            <person name="Lane K.R."/>
            <person name="Thomas B.C."/>
            <person name="Pan C."/>
            <person name="Northen T.R."/>
            <person name="Banfield J.F."/>
        </authorList>
    </citation>
    <scope>NUCLEOTIDE SEQUENCE [LARGE SCALE GENOMIC DNA]</scope>
    <source>
        <strain evidence="5">NP_2</strain>
    </source>
</reference>
<dbReference type="InterPro" id="IPR003439">
    <property type="entry name" value="ABC_transporter-like_ATP-bd"/>
</dbReference>
<dbReference type="Proteomes" id="UP000318661">
    <property type="component" value="Unassembled WGS sequence"/>
</dbReference>
<proteinExistence type="predicted"/>
<dbReference type="Gene3D" id="3.40.50.300">
    <property type="entry name" value="P-loop containing nucleotide triphosphate hydrolases"/>
    <property type="match status" value="1"/>
</dbReference>
<dbReference type="PROSITE" id="PS50893">
    <property type="entry name" value="ABC_TRANSPORTER_2"/>
    <property type="match status" value="1"/>
</dbReference>
<dbReference type="SMART" id="SM00382">
    <property type="entry name" value="AAA"/>
    <property type="match status" value="1"/>
</dbReference>
<dbReference type="SUPFAM" id="SSF52540">
    <property type="entry name" value="P-loop containing nucleoside triphosphate hydrolases"/>
    <property type="match status" value="1"/>
</dbReference>
<name>A0A537LFZ3_9BACT</name>
<dbReference type="AlphaFoldDB" id="A0A537LFZ3"/>
<keyword evidence="2" id="KW-0547">Nucleotide-binding</keyword>
<feature type="domain" description="ABC transporter" evidence="4">
    <location>
        <begin position="15"/>
        <end position="244"/>
    </location>
</feature>
<protein>
    <submittedName>
        <fullName evidence="5">ABC transporter ATP-binding protein</fullName>
    </submittedName>
</protein>
<evidence type="ECO:0000313" key="6">
    <source>
        <dbReference type="Proteomes" id="UP000318661"/>
    </source>
</evidence>
<evidence type="ECO:0000313" key="5">
    <source>
        <dbReference type="EMBL" id="TMJ06920.1"/>
    </source>
</evidence>
<evidence type="ECO:0000259" key="4">
    <source>
        <dbReference type="PROSITE" id="PS50893"/>
    </source>
</evidence>
<dbReference type="Pfam" id="PF00005">
    <property type="entry name" value="ABC_tran"/>
    <property type="match status" value="1"/>
</dbReference>
<gene>
    <name evidence="5" type="ORF">E6G99_08350</name>
</gene>
<dbReference type="GO" id="GO:0016887">
    <property type="term" value="F:ATP hydrolysis activity"/>
    <property type="evidence" value="ECO:0007669"/>
    <property type="project" value="InterPro"/>
</dbReference>
<dbReference type="PANTHER" id="PTHR42788:SF13">
    <property type="entry name" value="ALIPHATIC SULFONATES IMPORT ATP-BINDING PROTEIN SSUB"/>
    <property type="match status" value="1"/>
</dbReference>
<dbReference type="EMBL" id="VBAJ01000212">
    <property type="protein sequence ID" value="TMJ06920.1"/>
    <property type="molecule type" value="Genomic_DNA"/>
</dbReference>
<accession>A0A537LFZ3</accession>
<evidence type="ECO:0000256" key="3">
    <source>
        <dbReference type="ARBA" id="ARBA00022840"/>
    </source>
</evidence>
<dbReference type="PANTHER" id="PTHR42788">
    <property type="entry name" value="TAURINE IMPORT ATP-BINDING PROTEIN-RELATED"/>
    <property type="match status" value="1"/>
</dbReference>
<keyword evidence="1" id="KW-0813">Transport</keyword>
<dbReference type="InterPro" id="IPR027417">
    <property type="entry name" value="P-loop_NTPase"/>
</dbReference>
<dbReference type="GO" id="GO:0005524">
    <property type="term" value="F:ATP binding"/>
    <property type="evidence" value="ECO:0007669"/>
    <property type="project" value="UniProtKB-KW"/>
</dbReference>
<dbReference type="CDD" id="cd03293">
    <property type="entry name" value="ABC_NrtD_SsuB_transporters"/>
    <property type="match status" value="1"/>
</dbReference>
<dbReference type="InterPro" id="IPR050166">
    <property type="entry name" value="ABC_transporter_ATP-bind"/>
</dbReference>
<comment type="caution">
    <text evidence="5">The sequence shown here is derived from an EMBL/GenBank/DDBJ whole genome shotgun (WGS) entry which is preliminary data.</text>
</comment>
<sequence length="268" mass="29088">MLRAADQVGTGLAGIDVVGLSKVYPGLHGPFAAIQDVTFAVRDGEFAALIGPSGCGKTTLLHILAGLIDSTAGAVTMPRGHPGRLGTALVFQGTSTLPWMTALGNVAYGLRLMGVPLAERIARARGHLERVGLLAFADAYPHQLSEGMRQRVSIARALATDPAILLMDEPFADLDEQNRLLLQDELLRIWQEDRKTVLFVTHSLDEAIRLSDRVLVMSASPGRIKTEVPVPFGRPRDYQVIRRDPAYGALSARLWGELREEVLRAGRP</sequence>
<evidence type="ECO:0000256" key="2">
    <source>
        <dbReference type="ARBA" id="ARBA00022741"/>
    </source>
</evidence>